<evidence type="ECO:0000313" key="2">
    <source>
        <dbReference type="Proteomes" id="UP001183586"/>
    </source>
</evidence>
<organism evidence="1 2">
    <name type="scientific">Streptomyces dubilierae</name>
    <dbReference type="NCBI Taxonomy" id="3075533"/>
    <lineage>
        <taxon>Bacteria</taxon>
        <taxon>Bacillati</taxon>
        <taxon>Actinomycetota</taxon>
        <taxon>Actinomycetes</taxon>
        <taxon>Kitasatosporales</taxon>
        <taxon>Streptomycetaceae</taxon>
        <taxon>Streptomyces</taxon>
    </lineage>
</organism>
<dbReference type="EMBL" id="JAVREU010000003">
    <property type="protein sequence ID" value="MDT0387843.1"/>
    <property type="molecule type" value="Genomic_DNA"/>
</dbReference>
<sequence>MPDTPERQEPERETMTIPKLAERVGKSRTLIHRLATNPAEGWPAPVFRPGSSRPEYDVAWFDQYWAQRQAGIRQGKRTDLEQPSEG</sequence>
<dbReference type="RefSeq" id="WP_311680801.1">
    <property type="nucleotide sequence ID" value="NZ_JAVREU010000003.1"/>
</dbReference>
<evidence type="ECO:0000313" key="1">
    <source>
        <dbReference type="EMBL" id="MDT0387843.1"/>
    </source>
</evidence>
<accession>A0ABU2P7R6</accession>
<dbReference type="Proteomes" id="UP001183586">
    <property type="component" value="Unassembled WGS sequence"/>
</dbReference>
<comment type="caution">
    <text evidence="1">The sequence shown here is derived from an EMBL/GenBank/DDBJ whole genome shotgun (WGS) entry which is preliminary data.</text>
</comment>
<evidence type="ECO:0008006" key="3">
    <source>
        <dbReference type="Google" id="ProtNLM"/>
    </source>
</evidence>
<protein>
    <recommendedName>
        <fullName evidence="3">AlpA family phage regulatory protein</fullName>
    </recommendedName>
</protein>
<gene>
    <name evidence="1" type="ORF">RM641_10435</name>
</gene>
<keyword evidence="2" id="KW-1185">Reference proteome</keyword>
<name>A0ABU2P7R6_9ACTN</name>
<proteinExistence type="predicted"/>
<reference evidence="2" key="1">
    <citation type="submission" date="2023-07" db="EMBL/GenBank/DDBJ databases">
        <title>30 novel species of actinomycetes from the DSMZ collection.</title>
        <authorList>
            <person name="Nouioui I."/>
        </authorList>
    </citation>
    <scope>NUCLEOTIDE SEQUENCE [LARGE SCALE GENOMIC DNA]</scope>
    <source>
        <strain evidence="2">DSM 41921</strain>
    </source>
</reference>